<evidence type="ECO:0000313" key="2">
    <source>
        <dbReference type="EMBL" id="QJE74859.1"/>
    </source>
</evidence>
<dbReference type="InterPro" id="IPR001387">
    <property type="entry name" value="Cro/C1-type_HTH"/>
</dbReference>
<evidence type="ECO:0000313" key="3">
    <source>
        <dbReference type="Proteomes" id="UP000501891"/>
    </source>
</evidence>
<reference evidence="2" key="1">
    <citation type="submission" date="2020-04" db="EMBL/GenBank/DDBJ databases">
        <title>A desert anoxygenic phototrophic bacterium fixes CO2 using RubisCO under aerobic conditions.</title>
        <authorList>
            <person name="Tang K."/>
        </authorList>
    </citation>
    <scope>NUCLEOTIDE SEQUENCE [LARGE SCALE GENOMIC DNA]</scope>
    <source>
        <strain evidence="2">MIMtkB3</strain>
    </source>
</reference>
<dbReference type="InterPro" id="IPR010982">
    <property type="entry name" value="Lambda_DNA-bd_dom_sf"/>
</dbReference>
<keyword evidence="3" id="KW-1185">Reference proteome</keyword>
<dbReference type="KEGG" id="acru:HHL28_10245"/>
<dbReference type="Gene3D" id="1.10.260.40">
    <property type="entry name" value="lambda repressor-like DNA-binding domains"/>
    <property type="match status" value="1"/>
</dbReference>
<organism evidence="2 3">
    <name type="scientific">Aerophototrophica crusticola</name>
    <dbReference type="NCBI Taxonomy" id="1709002"/>
    <lineage>
        <taxon>Bacteria</taxon>
        <taxon>Pseudomonadati</taxon>
        <taxon>Pseudomonadota</taxon>
        <taxon>Alphaproteobacteria</taxon>
        <taxon>Rhodospirillales</taxon>
        <taxon>Rhodospirillaceae</taxon>
        <taxon>Aerophototrophica</taxon>
    </lineage>
</organism>
<protein>
    <submittedName>
        <fullName evidence="2">Helix-turn-helix transcriptional regulator</fullName>
    </submittedName>
</protein>
<evidence type="ECO:0000259" key="1">
    <source>
        <dbReference type="PROSITE" id="PS50943"/>
    </source>
</evidence>
<name>A0A858RAW2_9PROT</name>
<dbReference type="PROSITE" id="PS50943">
    <property type="entry name" value="HTH_CROC1"/>
    <property type="match status" value="1"/>
</dbReference>
<dbReference type="SUPFAM" id="SSF47413">
    <property type="entry name" value="lambda repressor-like DNA-binding domains"/>
    <property type="match status" value="1"/>
</dbReference>
<dbReference type="CDD" id="cd00093">
    <property type="entry name" value="HTH_XRE"/>
    <property type="match status" value="1"/>
</dbReference>
<dbReference type="GO" id="GO:0003677">
    <property type="term" value="F:DNA binding"/>
    <property type="evidence" value="ECO:0007669"/>
    <property type="project" value="InterPro"/>
</dbReference>
<feature type="domain" description="HTH cro/C1-type" evidence="1">
    <location>
        <begin position="28"/>
        <end position="76"/>
    </location>
</feature>
<accession>A0A858RAW2</accession>
<dbReference type="Proteomes" id="UP000501891">
    <property type="component" value="Chromosome"/>
</dbReference>
<proteinExistence type="predicted"/>
<gene>
    <name evidence="2" type="ORF">HHL28_10245</name>
</gene>
<sequence length="109" mass="11922">MINVAGSRLNAIGNPVDNHKNITPAQCRAARALIRWSQTDLAKASGISVPTIAEFEREMDRQLQPRTLRDLRKALEDQGVSFSFDESGFIGVGVIPRSTSAPDPYARKG</sequence>
<dbReference type="EMBL" id="CP051775">
    <property type="protein sequence ID" value="QJE74859.1"/>
    <property type="molecule type" value="Genomic_DNA"/>
</dbReference>
<dbReference type="Pfam" id="PF01381">
    <property type="entry name" value="HTH_3"/>
    <property type="match status" value="1"/>
</dbReference>
<dbReference type="AlphaFoldDB" id="A0A858RAW2"/>